<dbReference type="GO" id="GO:0006120">
    <property type="term" value="P:mitochondrial electron transport, NADH to ubiquinone"/>
    <property type="evidence" value="ECO:0007669"/>
    <property type="project" value="InterPro"/>
</dbReference>
<keyword evidence="6" id="KW-0999">Mitochondrion inner membrane</keyword>
<dbReference type="OMA" id="CVFRDKY"/>
<evidence type="ECO:0000256" key="1">
    <source>
        <dbReference type="ARBA" id="ARBA00004443"/>
    </source>
</evidence>
<dbReference type="PANTHER" id="PTHR12868:SF0">
    <property type="entry name" value="NADH DEHYDROGENASE [UBIQUINONE] 1 BETA SUBCOMPLEX SUBUNIT 9"/>
    <property type="match status" value="1"/>
</dbReference>
<keyword evidence="4" id="KW-0813">Transport</keyword>
<proteinExistence type="inferred from homology"/>
<keyword evidence="5" id="KW-0679">Respiratory chain</keyword>
<comment type="similarity">
    <text evidence="2">Belongs to the complex I LYR family.</text>
</comment>
<evidence type="ECO:0000256" key="9">
    <source>
        <dbReference type="ARBA" id="ARBA00023136"/>
    </source>
</evidence>
<dbReference type="GO" id="GO:0005743">
    <property type="term" value="C:mitochondrial inner membrane"/>
    <property type="evidence" value="ECO:0007669"/>
    <property type="project" value="UniProtKB-SubCell"/>
</dbReference>
<protein>
    <recommendedName>
        <fullName evidence="3">NADH dehydrogenase [ubiquinone] 1 beta subcomplex subunit 9</fullName>
    </recommendedName>
</protein>
<keyword evidence="7" id="KW-0249">Electron transport</keyword>
<accession>A0A553N8C3</accession>
<evidence type="ECO:0000256" key="5">
    <source>
        <dbReference type="ARBA" id="ARBA00022660"/>
    </source>
</evidence>
<dbReference type="AlphaFoldDB" id="A0A553N8C3"/>
<reference evidence="10 11" key="1">
    <citation type="journal article" date="2018" name="Nat. Ecol. Evol.">
        <title>Genomic signatures of mitonuclear coevolution across populations of Tigriopus californicus.</title>
        <authorList>
            <person name="Barreto F.S."/>
            <person name="Watson E.T."/>
            <person name="Lima T.G."/>
            <person name="Willett C.S."/>
            <person name="Edmands S."/>
            <person name="Li W."/>
            <person name="Burton R.S."/>
        </authorList>
    </citation>
    <scope>NUCLEOTIDE SEQUENCE [LARGE SCALE GENOMIC DNA]</scope>
    <source>
        <strain evidence="10 11">San Diego</strain>
    </source>
</reference>
<evidence type="ECO:0000256" key="6">
    <source>
        <dbReference type="ARBA" id="ARBA00022792"/>
    </source>
</evidence>
<evidence type="ECO:0000256" key="4">
    <source>
        <dbReference type="ARBA" id="ARBA00022448"/>
    </source>
</evidence>
<evidence type="ECO:0000256" key="3">
    <source>
        <dbReference type="ARBA" id="ARBA00018684"/>
    </source>
</evidence>
<keyword evidence="9" id="KW-0472">Membrane</keyword>
<evidence type="ECO:0000256" key="2">
    <source>
        <dbReference type="ARBA" id="ARBA00009508"/>
    </source>
</evidence>
<comment type="caution">
    <text evidence="10">The sequence shown here is derived from an EMBL/GenBank/DDBJ whole genome shotgun (WGS) entry which is preliminary data.</text>
</comment>
<gene>
    <name evidence="10" type="ORF">TCAL_09098</name>
</gene>
<organism evidence="10 11">
    <name type="scientific">Tigriopus californicus</name>
    <name type="common">Marine copepod</name>
    <dbReference type="NCBI Taxonomy" id="6832"/>
    <lineage>
        <taxon>Eukaryota</taxon>
        <taxon>Metazoa</taxon>
        <taxon>Ecdysozoa</taxon>
        <taxon>Arthropoda</taxon>
        <taxon>Crustacea</taxon>
        <taxon>Multicrustacea</taxon>
        <taxon>Hexanauplia</taxon>
        <taxon>Copepoda</taxon>
        <taxon>Harpacticoida</taxon>
        <taxon>Harpacticidae</taxon>
        <taxon>Tigriopus</taxon>
    </lineage>
</organism>
<evidence type="ECO:0000313" key="11">
    <source>
        <dbReference type="Proteomes" id="UP000318571"/>
    </source>
</evidence>
<evidence type="ECO:0000256" key="8">
    <source>
        <dbReference type="ARBA" id="ARBA00023128"/>
    </source>
</evidence>
<dbReference type="InterPro" id="IPR033034">
    <property type="entry name" value="NDUFB9"/>
</dbReference>
<name>A0A553N8C3_TIGCA</name>
<comment type="subcellular location">
    <subcellularLocation>
        <location evidence="1">Mitochondrion inner membrane</location>
        <topology evidence="1">Peripheral membrane protein</topology>
        <orientation evidence="1">Matrix side</orientation>
    </subcellularLocation>
</comment>
<evidence type="ECO:0000313" key="10">
    <source>
        <dbReference type="EMBL" id="TRY61691.1"/>
    </source>
</evidence>
<dbReference type="PANTHER" id="PTHR12868">
    <property type="entry name" value="NADH-UBIQUINONE OXIDOREDUCTASE B22 SUBUNIT"/>
    <property type="match status" value="1"/>
</dbReference>
<sequence length="120" mass="14435">MFRLQAVELRAKIDATRKEQDMRKLAAMVQAGEEEVFLNRPLQTFAFKNDPEGICYDRTDNAFDVILDYWHPWEKAEFADYFDRREKRKADYEEYYKNSIMKKGLKDWEKLPYPAPTNLL</sequence>
<dbReference type="EMBL" id="VCGU01000459">
    <property type="protein sequence ID" value="TRY61691.1"/>
    <property type="molecule type" value="Genomic_DNA"/>
</dbReference>
<evidence type="ECO:0000256" key="7">
    <source>
        <dbReference type="ARBA" id="ARBA00022982"/>
    </source>
</evidence>
<keyword evidence="11" id="KW-1185">Reference proteome</keyword>
<dbReference type="Proteomes" id="UP000318571">
    <property type="component" value="Chromosome 8"/>
</dbReference>
<keyword evidence="8" id="KW-0496">Mitochondrion</keyword>
<dbReference type="STRING" id="6832.A0A553N8C3"/>